<evidence type="ECO:0008006" key="4">
    <source>
        <dbReference type="Google" id="ProtNLM"/>
    </source>
</evidence>
<evidence type="ECO:0000256" key="1">
    <source>
        <dbReference type="SAM" id="SignalP"/>
    </source>
</evidence>
<comment type="caution">
    <text evidence="2">The sequence shown here is derived from an EMBL/GenBank/DDBJ whole genome shotgun (WGS) entry which is preliminary data.</text>
</comment>
<feature type="signal peptide" evidence="1">
    <location>
        <begin position="1"/>
        <end position="22"/>
    </location>
</feature>
<keyword evidence="1" id="KW-0732">Signal</keyword>
<feature type="chain" id="PRO_5042272507" description="Secreted protein" evidence="1">
    <location>
        <begin position="23"/>
        <end position="144"/>
    </location>
</feature>
<accession>A0AAD4Q7X8</accession>
<proteinExistence type="predicted"/>
<keyword evidence="3" id="KW-1185">Reference proteome</keyword>
<reference evidence="2" key="1">
    <citation type="submission" date="2022-01" db="EMBL/GenBank/DDBJ databases">
        <title>Comparative genomics reveals a dynamic genome evolution in the ectomycorrhizal milk-cap (Lactarius) mushrooms.</title>
        <authorList>
            <consortium name="DOE Joint Genome Institute"/>
            <person name="Lebreton A."/>
            <person name="Tang N."/>
            <person name="Kuo A."/>
            <person name="LaButti K."/>
            <person name="Drula E."/>
            <person name="Barry K."/>
            <person name="Clum A."/>
            <person name="Lipzen A."/>
            <person name="Mousain D."/>
            <person name="Ng V."/>
            <person name="Wang R."/>
            <person name="Wang X."/>
            <person name="Dai Y."/>
            <person name="Henrissat B."/>
            <person name="Grigoriev I.V."/>
            <person name="Guerin-Laguette A."/>
            <person name="Yu F."/>
            <person name="Martin F.M."/>
        </authorList>
    </citation>
    <scope>NUCLEOTIDE SEQUENCE</scope>
    <source>
        <strain evidence="2">QP</strain>
    </source>
</reference>
<name>A0AAD4Q7X8_9AGAM</name>
<evidence type="ECO:0000313" key="2">
    <source>
        <dbReference type="EMBL" id="KAH8985411.1"/>
    </source>
</evidence>
<organism evidence="2 3">
    <name type="scientific">Lactarius akahatsu</name>
    <dbReference type="NCBI Taxonomy" id="416441"/>
    <lineage>
        <taxon>Eukaryota</taxon>
        <taxon>Fungi</taxon>
        <taxon>Dikarya</taxon>
        <taxon>Basidiomycota</taxon>
        <taxon>Agaricomycotina</taxon>
        <taxon>Agaricomycetes</taxon>
        <taxon>Russulales</taxon>
        <taxon>Russulaceae</taxon>
        <taxon>Lactarius</taxon>
    </lineage>
</organism>
<dbReference type="EMBL" id="JAKELL010000064">
    <property type="protein sequence ID" value="KAH8985411.1"/>
    <property type="molecule type" value="Genomic_DNA"/>
</dbReference>
<dbReference type="AlphaFoldDB" id="A0AAD4Q7X8"/>
<dbReference type="Proteomes" id="UP001201163">
    <property type="component" value="Unassembled WGS sequence"/>
</dbReference>
<gene>
    <name evidence="2" type="ORF">EDB92DRAFT_1371374</name>
</gene>
<protein>
    <recommendedName>
        <fullName evidence="4">Secreted protein</fullName>
    </recommendedName>
</protein>
<evidence type="ECO:0000313" key="3">
    <source>
        <dbReference type="Proteomes" id="UP001201163"/>
    </source>
</evidence>
<sequence>MYPSLSALRTFFLFFFLENSLAQSPRCPVGMRGQEGQHLCSPFRDPHTRSAVGVFLFWDCFWVCSRGVDSLVGHETQPRGPPYSATVFRNGGPLYALLSTVGNNARLCSDGYLLPDRPLHSLERWERRVKTDRKVSGTHGHCPQ</sequence>